<evidence type="ECO:0000313" key="7">
    <source>
        <dbReference type="Proteomes" id="UP000314982"/>
    </source>
</evidence>
<dbReference type="AlphaFoldDB" id="A0A4W5LII3"/>
<evidence type="ECO:0000259" key="5">
    <source>
        <dbReference type="PROSITE" id="PS00799"/>
    </source>
</evidence>
<evidence type="ECO:0000256" key="3">
    <source>
        <dbReference type="ARBA" id="ARBA00022525"/>
    </source>
</evidence>
<dbReference type="PANTHER" id="PTHR12274:SF8">
    <property type="entry name" value="GRANULIN-A ISOFORM X1"/>
    <property type="match status" value="1"/>
</dbReference>
<keyword evidence="4" id="KW-1015">Disulfide bond</keyword>
<dbReference type="InterPro" id="IPR000118">
    <property type="entry name" value="Granulin"/>
</dbReference>
<evidence type="ECO:0000313" key="6">
    <source>
        <dbReference type="Ensembl" id="ENSHHUP00000025225.1"/>
    </source>
</evidence>
<comment type="similarity">
    <text evidence="2">Belongs to the granulin family.</text>
</comment>
<dbReference type="SMART" id="SM00277">
    <property type="entry name" value="GRAN"/>
    <property type="match status" value="2"/>
</dbReference>
<comment type="subcellular location">
    <subcellularLocation>
        <location evidence="1">Secreted</location>
    </subcellularLocation>
</comment>
<dbReference type="Proteomes" id="UP000314982">
    <property type="component" value="Unassembled WGS sequence"/>
</dbReference>
<reference evidence="6" key="2">
    <citation type="submission" date="2025-08" db="UniProtKB">
        <authorList>
            <consortium name="Ensembl"/>
        </authorList>
    </citation>
    <scope>IDENTIFICATION</scope>
</reference>
<organism evidence="6 7">
    <name type="scientific">Hucho hucho</name>
    <name type="common">huchen</name>
    <dbReference type="NCBI Taxonomy" id="62062"/>
    <lineage>
        <taxon>Eukaryota</taxon>
        <taxon>Metazoa</taxon>
        <taxon>Chordata</taxon>
        <taxon>Craniata</taxon>
        <taxon>Vertebrata</taxon>
        <taxon>Euteleostomi</taxon>
        <taxon>Actinopterygii</taxon>
        <taxon>Neopterygii</taxon>
        <taxon>Teleostei</taxon>
        <taxon>Protacanthopterygii</taxon>
        <taxon>Salmoniformes</taxon>
        <taxon>Salmonidae</taxon>
        <taxon>Salmoninae</taxon>
        <taxon>Hucho</taxon>
    </lineage>
</organism>
<dbReference type="PROSITE" id="PS00799">
    <property type="entry name" value="GRANULINS"/>
    <property type="match status" value="2"/>
</dbReference>
<dbReference type="GO" id="GO:0005576">
    <property type="term" value="C:extracellular region"/>
    <property type="evidence" value="ECO:0007669"/>
    <property type="project" value="UniProtKB-SubCell"/>
</dbReference>
<reference evidence="6" key="3">
    <citation type="submission" date="2025-09" db="UniProtKB">
        <authorList>
            <consortium name="Ensembl"/>
        </authorList>
    </citation>
    <scope>IDENTIFICATION</scope>
</reference>
<evidence type="ECO:0000256" key="2">
    <source>
        <dbReference type="ARBA" id="ARBA00010093"/>
    </source>
</evidence>
<dbReference type="SUPFAM" id="SSF57277">
    <property type="entry name" value="Granulin repeat"/>
    <property type="match status" value="1"/>
</dbReference>
<dbReference type="Ensembl" id="ENSHHUT00000026212.1">
    <property type="protein sequence ID" value="ENSHHUP00000025225.1"/>
    <property type="gene ID" value="ENSHHUG00000015910.1"/>
</dbReference>
<reference evidence="7" key="1">
    <citation type="submission" date="2018-06" db="EMBL/GenBank/DDBJ databases">
        <title>Genome assembly of Danube salmon.</title>
        <authorList>
            <person name="Macqueen D.J."/>
            <person name="Gundappa M.K."/>
        </authorList>
    </citation>
    <scope>NUCLEOTIDE SEQUENCE [LARGE SCALE GENOMIC DNA]</scope>
</reference>
<keyword evidence="3" id="KW-0964">Secreted</keyword>
<evidence type="ECO:0000256" key="4">
    <source>
        <dbReference type="ARBA" id="ARBA00023157"/>
    </source>
</evidence>
<feature type="domain" description="Granulins" evidence="5">
    <location>
        <begin position="105"/>
        <end position="118"/>
    </location>
</feature>
<dbReference type="GeneTree" id="ENSGT00470000042293"/>
<evidence type="ECO:0000256" key="1">
    <source>
        <dbReference type="ARBA" id="ARBA00004613"/>
    </source>
</evidence>
<dbReference type="Gene3D" id="2.10.25.160">
    <property type="entry name" value="Granulin"/>
    <property type="match status" value="2"/>
</dbReference>
<dbReference type="Pfam" id="PF00396">
    <property type="entry name" value="Granulin"/>
    <property type="match status" value="2"/>
</dbReference>
<accession>A0A4W5LII3</accession>
<protein>
    <recommendedName>
        <fullName evidence="5">Granulins domain-containing protein</fullName>
    </recommendedName>
</protein>
<proteinExistence type="inferred from homology"/>
<dbReference type="InterPro" id="IPR039036">
    <property type="entry name" value="Granulin_fam"/>
</dbReference>
<dbReference type="STRING" id="62062.ENSHHUP00000025225"/>
<dbReference type="PANTHER" id="PTHR12274">
    <property type="entry name" value="GRANULIN"/>
    <property type="match status" value="1"/>
</dbReference>
<name>A0A4W5LII3_9TELE</name>
<dbReference type="InterPro" id="IPR037277">
    <property type="entry name" value="Granulin_sf"/>
</dbReference>
<sequence>MYFLCPVTTSPFCLGSSLFQAVCCSDFVHCCPQGTKCNLAAQRCDDPSGSLSEPWLKKVPAVPREGKLPGDVTCDPTHTCPDNNTCCKTASGAWACCPLPEAVCCEDHEHCCPHGTTCDPATL</sequence>
<keyword evidence="7" id="KW-1185">Reference proteome</keyword>
<feature type="domain" description="Granulins" evidence="5">
    <location>
        <begin position="24"/>
        <end position="37"/>
    </location>
</feature>